<feature type="compositionally biased region" description="Polar residues" evidence="1">
    <location>
        <begin position="232"/>
        <end position="241"/>
    </location>
</feature>
<feature type="compositionally biased region" description="Polar residues" evidence="1">
    <location>
        <begin position="296"/>
        <end position="307"/>
    </location>
</feature>
<feature type="compositionally biased region" description="Basic and acidic residues" evidence="1">
    <location>
        <begin position="88"/>
        <end position="97"/>
    </location>
</feature>
<organism evidence="2 3">
    <name type="scientific">Burkholderia cepacia</name>
    <name type="common">Pseudomonas cepacia</name>
    <dbReference type="NCBI Taxonomy" id="292"/>
    <lineage>
        <taxon>Bacteria</taxon>
        <taxon>Pseudomonadati</taxon>
        <taxon>Pseudomonadota</taxon>
        <taxon>Betaproteobacteria</taxon>
        <taxon>Burkholderiales</taxon>
        <taxon>Burkholderiaceae</taxon>
        <taxon>Burkholderia</taxon>
        <taxon>Burkholderia cepacia complex</taxon>
    </lineage>
</organism>
<protein>
    <recommendedName>
        <fullName evidence="4">UBA domain-containing protein</fullName>
    </recommendedName>
</protein>
<feature type="region of interest" description="Disordered" evidence="1">
    <location>
        <begin position="1"/>
        <end position="108"/>
    </location>
</feature>
<feature type="compositionally biased region" description="Basic and acidic residues" evidence="1">
    <location>
        <begin position="15"/>
        <end position="29"/>
    </location>
</feature>
<evidence type="ECO:0000256" key="1">
    <source>
        <dbReference type="SAM" id="MobiDB-lite"/>
    </source>
</evidence>
<dbReference type="Proteomes" id="UP000298234">
    <property type="component" value="Unassembled WGS sequence"/>
</dbReference>
<feature type="region of interest" description="Disordered" evidence="1">
    <location>
        <begin position="154"/>
        <end position="307"/>
    </location>
</feature>
<dbReference type="EMBL" id="SNSQ01000016">
    <property type="protein sequence ID" value="TEU47527.1"/>
    <property type="molecule type" value="Genomic_DNA"/>
</dbReference>
<sequence>MSLPGQSAPDAIDEQVQRLIDRGFDEESARAAVETLQGTQGAMTDSRRDRDDHDDRDEHDHGYHDRDADSRARGSAHTYNPDEDEDDRNERAEKDVRQTQAAPKPSAASFKMKPLHWAIVAVVGMGVGFGVKTLKSSANPAPVMNIGQTMPGQAYPGVQAGAQPPLPPNAQAGGGQFDQGFPSVPPQYQQGYASAPQAPQPPSYASGPASVQSPSFDQQSAQQRMGYPDSGMQPTVASQTAGVDGSMPTPDQYAASQPQPQVAQRAHVSAPQVPQTAARATIASGRAASVDGEQDGASSTTPLSSSDVAALSAQIDALEAKIRQMRTVIQASNGTQANNVTVRKTVRHSAPRQIARSQKQQAAPQKMMVLAADSNSIVLHTASGEQTYRVGDTLPTGAKYGGYSDGKIHTSRGDVTVE</sequence>
<feature type="compositionally biased region" description="Low complexity" evidence="1">
    <location>
        <begin position="276"/>
        <end position="289"/>
    </location>
</feature>
<comment type="caution">
    <text evidence="2">The sequence shown here is derived from an EMBL/GenBank/DDBJ whole genome shotgun (WGS) entry which is preliminary data.</text>
</comment>
<name>A0AAX2RS09_BURCE</name>
<feature type="region of interest" description="Disordered" evidence="1">
    <location>
        <begin position="399"/>
        <end position="418"/>
    </location>
</feature>
<proteinExistence type="predicted"/>
<evidence type="ECO:0000313" key="3">
    <source>
        <dbReference type="Proteomes" id="UP000298234"/>
    </source>
</evidence>
<feature type="compositionally biased region" description="Basic and acidic residues" evidence="1">
    <location>
        <begin position="45"/>
        <end position="72"/>
    </location>
</feature>
<feature type="compositionally biased region" description="Polar residues" evidence="1">
    <location>
        <begin position="211"/>
        <end position="223"/>
    </location>
</feature>
<dbReference type="AlphaFoldDB" id="A0AAX2RS09"/>
<accession>A0AAX2RS09</accession>
<evidence type="ECO:0000313" key="2">
    <source>
        <dbReference type="EMBL" id="TEU47527.1"/>
    </source>
</evidence>
<evidence type="ECO:0008006" key="4">
    <source>
        <dbReference type="Google" id="ProtNLM"/>
    </source>
</evidence>
<reference evidence="2 3" key="1">
    <citation type="submission" date="2019-03" db="EMBL/GenBank/DDBJ databases">
        <title>Burkholderia cepacia outbreak.</title>
        <authorList>
            <person name="Farzana R."/>
            <person name="Walsh T.R."/>
        </authorList>
    </citation>
    <scope>NUCLEOTIDE SEQUENCE [LARGE SCALE GENOMIC DNA]</scope>
    <source>
        <strain evidence="3">d13</strain>
    </source>
</reference>
<feature type="compositionally biased region" description="Low complexity" evidence="1">
    <location>
        <begin position="178"/>
        <end position="210"/>
    </location>
</feature>
<dbReference type="RefSeq" id="WP_134256245.1">
    <property type="nucleotide sequence ID" value="NZ_SNSH01000016.1"/>
</dbReference>
<gene>
    <name evidence="2" type="ORF">E3D37_16105</name>
</gene>